<dbReference type="Gene3D" id="1.20.1050.90">
    <property type="entry name" value="RecF/RecN/SMC, N-terminal domain"/>
    <property type="match status" value="1"/>
</dbReference>
<evidence type="ECO:0000256" key="13">
    <source>
        <dbReference type="RuleBase" id="RU000578"/>
    </source>
</evidence>
<keyword evidence="5 12" id="KW-0235">DNA replication</keyword>
<proteinExistence type="inferred from homology"/>
<dbReference type="AlphaFoldDB" id="A0A096AHY5"/>
<dbReference type="PROSITE" id="PS00618">
    <property type="entry name" value="RECF_2"/>
    <property type="match status" value="1"/>
</dbReference>
<evidence type="ECO:0000259" key="14">
    <source>
        <dbReference type="Pfam" id="PF02463"/>
    </source>
</evidence>
<feature type="binding site" evidence="12">
    <location>
        <begin position="30"/>
        <end position="37"/>
    </location>
    <ligand>
        <name>ATP</name>
        <dbReference type="ChEBI" id="CHEBI:30616"/>
    </ligand>
</feature>
<keyword evidence="10 12" id="KW-0234">DNA repair</keyword>
<keyword evidence="11 12" id="KW-0742">SOS response</keyword>
<evidence type="ECO:0000256" key="4">
    <source>
        <dbReference type="ARBA" id="ARBA00022490"/>
    </source>
</evidence>
<feature type="domain" description="RecF/RecN/SMC N-terminal" evidence="14">
    <location>
        <begin position="3"/>
        <end position="345"/>
    </location>
</feature>
<dbReference type="RefSeq" id="WP_038153193.1">
    <property type="nucleotide sequence ID" value="NZ_JRNT01000039.1"/>
</dbReference>
<dbReference type="SUPFAM" id="SSF52540">
    <property type="entry name" value="P-loop containing nucleoside triphosphate hydrolases"/>
    <property type="match status" value="1"/>
</dbReference>
<reference evidence="15 16" key="1">
    <citation type="submission" date="2014-07" db="EMBL/GenBank/DDBJ databases">
        <authorList>
            <person name="McCorrison J."/>
            <person name="Sanka R."/>
            <person name="Torralba M."/>
            <person name="Gillis M."/>
            <person name="Haft D.H."/>
            <person name="Methe B."/>
            <person name="Sutton G."/>
            <person name="Nelson K.E."/>
        </authorList>
    </citation>
    <scope>NUCLEOTIDE SEQUENCE [LARGE SCALE GENOMIC DNA]</scope>
    <source>
        <strain evidence="15 16">DNF00314</strain>
    </source>
</reference>
<dbReference type="eggNOG" id="COG1195">
    <property type="taxonomic scope" value="Bacteria"/>
</dbReference>
<evidence type="ECO:0000256" key="9">
    <source>
        <dbReference type="ARBA" id="ARBA00023125"/>
    </source>
</evidence>
<dbReference type="GO" id="GO:0005524">
    <property type="term" value="F:ATP binding"/>
    <property type="evidence" value="ECO:0007669"/>
    <property type="project" value="UniProtKB-UniRule"/>
</dbReference>
<evidence type="ECO:0000313" key="15">
    <source>
        <dbReference type="EMBL" id="KGF46475.1"/>
    </source>
</evidence>
<dbReference type="HAMAP" id="MF_00365">
    <property type="entry name" value="RecF"/>
    <property type="match status" value="1"/>
</dbReference>
<protein>
    <recommendedName>
        <fullName evidence="3 12">DNA replication and repair protein RecF</fullName>
    </recommendedName>
</protein>
<dbReference type="EMBL" id="JRNT01000039">
    <property type="protein sequence ID" value="KGF46475.1"/>
    <property type="molecule type" value="Genomic_DNA"/>
</dbReference>
<dbReference type="Proteomes" id="UP000029628">
    <property type="component" value="Unassembled WGS sequence"/>
</dbReference>
<dbReference type="GO" id="GO:0009432">
    <property type="term" value="P:SOS response"/>
    <property type="evidence" value="ECO:0007669"/>
    <property type="project" value="UniProtKB-UniRule"/>
</dbReference>
<dbReference type="GO" id="GO:0003697">
    <property type="term" value="F:single-stranded DNA binding"/>
    <property type="evidence" value="ECO:0007669"/>
    <property type="project" value="UniProtKB-UniRule"/>
</dbReference>
<gene>
    <name evidence="12" type="primary">recF</name>
    <name evidence="15" type="ORF">HMPREF0872_08230</name>
</gene>
<dbReference type="Pfam" id="PF02463">
    <property type="entry name" value="SMC_N"/>
    <property type="match status" value="1"/>
</dbReference>
<dbReference type="InterPro" id="IPR001238">
    <property type="entry name" value="DNA-binding_RecF"/>
</dbReference>
<keyword evidence="8 12" id="KW-0067">ATP-binding</keyword>
<keyword evidence="4 12" id="KW-0963">Cytoplasm</keyword>
<dbReference type="GO" id="GO:0006302">
    <property type="term" value="P:double-strand break repair"/>
    <property type="evidence" value="ECO:0007669"/>
    <property type="project" value="TreeGrafter"/>
</dbReference>
<evidence type="ECO:0000256" key="6">
    <source>
        <dbReference type="ARBA" id="ARBA00022741"/>
    </source>
</evidence>
<evidence type="ECO:0000256" key="11">
    <source>
        <dbReference type="ARBA" id="ARBA00023236"/>
    </source>
</evidence>
<keyword evidence="6 12" id="KW-0547">Nucleotide-binding</keyword>
<dbReference type="GO" id="GO:0000731">
    <property type="term" value="P:DNA synthesis involved in DNA repair"/>
    <property type="evidence" value="ECO:0007669"/>
    <property type="project" value="TreeGrafter"/>
</dbReference>
<evidence type="ECO:0000256" key="12">
    <source>
        <dbReference type="HAMAP-Rule" id="MF_00365"/>
    </source>
</evidence>
<evidence type="ECO:0000256" key="8">
    <source>
        <dbReference type="ARBA" id="ARBA00022840"/>
    </source>
</evidence>
<dbReference type="Gene3D" id="3.40.50.300">
    <property type="entry name" value="P-loop containing nucleotide triphosphate hydrolases"/>
    <property type="match status" value="1"/>
</dbReference>
<dbReference type="GO" id="GO:0006260">
    <property type="term" value="P:DNA replication"/>
    <property type="evidence" value="ECO:0007669"/>
    <property type="project" value="UniProtKB-UniRule"/>
</dbReference>
<accession>A0A096AHY5</accession>
<dbReference type="InterPro" id="IPR042174">
    <property type="entry name" value="RecF_2"/>
</dbReference>
<evidence type="ECO:0000256" key="10">
    <source>
        <dbReference type="ARBA" id="ARBA00023204"/>
    </source>
</evidence>
<keyword evidence="16" id="KW-1185">Reference proteome</keyword>
<evidence type="ECO:0000256" key="2">
    <source>
        <dbReference type="ARBA" id="ARBA00008016"/>
    </source>
</evidence>
<dbReference type="NCBIfam" id="TIGR00611">
    <property type="entry name" value="recf"/>
    <property type="match status" value="1"/>
</dbReference>
<dbReference type="InterPro" id="IPR018078">
    <property type="entry name" value="DNA-binding_RecF_CS"/>
</dbReference>
<name>A0A096AHY5_9FIRM</name>
<keyword evidence="9 12" id="KW-0238">DNA-binding</keyword>
<comment type="caution">
    <text evidence="15">The sequence shown here is derived from an EMBL/GenBank/DDBJ whole genome shotgun (WGS) entry which is preliminary data.</text>
</comment>
<dbReference type="InterPro" id="IPR027417">
    <property type="entry name" value="P-loop_NTPase"/>
</dbReference>
<dbReference type="GO" id="GO:0005737">
    <property type="term" value="C:cytoplasm"/>
    <property type="evidence" value="ECO:0007669"/>
    <property type="project" value="UniProtKB-SubCell"/>
</dbReference>
<organism evidence="15 16">
    <name type="scientific">Veillonella montpellierensis DNF00314</name>
    <dbReference type="NCBI Taxonomy" id="1401067"/>
    <lineage>
        <taxon>Bacteria</taxon>
        <taxon>Bacillati</taxon>
        <taxon>Bacillota</taxon>
        <taxon>Negativicutes</taxon>
        <taxon>Veillonellales</taxon>
        <taxon>Veillonellaceae</taxon>
        <taxon>Veillonella</taxon>
    </lineage>
</organism>
<evidence type="ECO:0000256" key="5">
    <source>
        <dbReference type="ARBA" id="ARBA00022705"/>
    </source>
</evidence>
<sequence length="366" mass="42103">MHITSLQLFQFRNYKHYQCELNPDSIVLYGANGIGKTNILEAIYVGTIGKSHRTNDTSDLLMVPMDQASIIISFEKKDTLHTLHIKLYKQGSKEILLNNTKITQKELLGTLHTVIFSPEDLQLIKASPSGRRRFIDLELSQTSSTYYHKLLQYNRVLQQRNYVLKQGKGKTRLSLEEWDEQLADLGSFLIQKRLESLKKINLLIDLMNRKLTDGLENLTLYYKQPYMTDNTLVTTKEELLALLQENREIDRKRLQTTIGPHRDDICFFSGAKDLKKFGSQGQQRTAILSLKLSELEFIKSEVGEYPILLLDDVLSELDEARRSNLIKFIHRRIQTVITTTDITDFQQLGNVQYIACGGEEDGGDRT</sequence>
<evidence type="ECO:0000256" key="7">
    <source>
        <dbReference type="ARBA" id="ARBA00022763"/>
    </source>
</evidence>
<comment type="function">
    <text evidence="12 13">The RecF protein is involved in DNA metabolism; it is required for DNA replication and normal SOS inducibility. RecF binds preferentially to single-stranded, linear DNA. It also seems to bind ATP.</text>
</comment>
<keyword evidence="7 12" id="KW-0227">DNA damage</keyword>
<dbReference type="InterPro" id="IPR003395">
    <property type="entry name" value="RecF/RecN/SMC_N"/>
</dbReference>
<comment type="subcellular location">
    <subcellularLocation>
        <location evidence="1 12 13">Cytoplasm</location>
    </subcellularLocation>
</comment>
<evidence type="ECO:0000313" key="16">
    <source>
        <dbReference type="Proteomes" id="UP000029628"/>
    </source>
</evidence>
<evidence type="ECO:0000256" key="3">
    <source>
        <dbReference type="ARBA" id="ARBA00020170"/>
    </source>
</evidence>
<comment type="similarity">
    <text evidence="2 12 13">Belongs to the RecF family.</text>
</comment>
<evidence type="ECO:0000256" key="1">
    <source>
        <dbReference type="ARBA" id="ARBA00004496"/>
    </source>
</evidence>
<dbReference type="PANTHER" id="PTHR32182">
    <property type="entry name" value="DNA REPLICATION AND REPAIR PROTEIN RECF"/>
    <property type="match status" value="1"/>
</dbReference>
<dbReference type="PANTHER" id="PTHR32182:SF0">
    <property type="entry name" value="DNA REPLICATION AND REPAIR PROTEIN RECF"/>
    <property type="match status" value="1"/>
</dbReference>